<evidence type="ECO:0000313" key="9">
    <source>
        <dbReference type="EMBL" id="EEF61837.1"/>
    </source>
</evidence>
<dbReference type="InterPro" id="IPR015883">
    <property type="entry name" value="Glyco_hydro_20_cat"/>
</dbReference>
<dbReference type="PANTHER" id="PTHR22600">
    <property type="entry name" value="BETA-HEXOSAMINIDASE"/>
    <property type="match status" value="1"/>
</dbReference>
<protein>
    <recommendedName>
        <fullName evidence="3">beta-N-acetylhexosaminidase</fullName>
        <ecNumber evidence="3">3.2.1.52</ecNumber>
    </recommendedName>
</protein>
<evidence type="ECO:0000259" key="7">
    <source>
        <dbReference type="Pfam" id="PF00728"/>
    </source>
</evidence>
<name>B9XDU6_PEDPL</name>
<dbReference type="Proteomes" id="UP000003688">
    <property type="component" value="Unassembled WGS sequence"/>
</dbReference>
<comment type="catalytic activity">
    <reaction evidence="1">
        <text>Hydrolysis of terminal non-reducing N-acetyl-D-hexosamine residues in N-acetyl-beta-D-hexosaminides.</text>
        <dbReference type="EC" id="3.2.1.52"/>
    </reaction>
</comment>
<comment type="caution">
    <text evidence="9">The sequence shown here is derived from an EMBL/GenBank/DDBJ whole genome shotgun (WGS) entry which is preliminary data.</text>
</comment>
<dbReference type="InterPro" id="IPR025705">
    <property type="entry name" value="Beta_hexosaminidase_sua/sub"/>
</dbReference>
<dbReference type="Gene3D" id="3.20.20.80">
    <property type="entry name" value="Glycosidases"/>
    <property type="match status" value="1"/>
</dbReference>
<dbReference type="GO" id="GO:0005975">
    <property type="term" value="P:carbohydrate metabolic process"/>
    <property type="evidence" value="ECO:0007669"/>
    <property type="project" value="InterPro"/>
</dbReference>
<dbReference type="CDD" id="cd06563">
    <property type="entry name" value="GH20_chitobiase-like"/>
    <property type="match status" value="1"/>
</dbReference>
<keyword evidence="5 9" id="KW-0326">Glycosidase</keyword>
<accession>B9XDU6</accession>
<dbReference type="GO" id="GO:0016020">
    <property type="term" value="C:membrane"/>
    <property type="evidence" value="ECO:0007669"/>
    <property type="project" value="TreeGrafter"/>
</dbReference>
<gene>
    <name evidence="9" type="ORF">Cflav_PD4500</name>
</gene>
<keyword evidence="10" id="KW-1185">Reference proteome</keyword>
<organism evidence="9 10">
    <name type="scientific">Pedosphaera parvula (strain Ellin514)</name>
    <dbReference type="NCBI Taxonomy" id="320771"/>
    <lineage>
        <taxon>Bacteria</taxon>
        <taxon>Pseudomonadati</taxon>
        <taxon>Verrucomicrobiota</taxon>
        <taxon>Pedosphaerae</taxon>
        <taxon>Pedosphaerales</taxon>
        <taxon>Pedosphaeraceae</taxon>
        <taxon>Pedosphaera</taxon>
    </lineage>
</organism>
<dbReference type="PANTHER" id="PTHR22600:SF57">
    <property type="entry name" value="BETA-N-ACETYLHEXOSAMINIDASE"/>
    <property type="match status" value="1"/>
</dbReference>
<dbReference type="SUPFAM" id="SSF51445">
    <property type="entry name" value="(Trans)glycosidases"/>
    <property type="match status" value="1"/>
</dbReference>
<dbReference type="EMBL" id="ABOX02000007">
    <property type="protein sequence ID" value="EEF61837.1"/>
    <property type="molecule type" value="Genomic_DNA"/>
</dbReference>
<dbReference type="RefSeq" id="WP_007413994.1">
    <property type="nucleotide sequence ID" value="NZ_ABOX02000007.1"/>
</dbReference>
<evidence type="ECO:0000259" key="8">
    <source>
        <dbReference type="Pfam" id="PF02838"/>
    </source>
</evidence>
<evidence type="ECO:0000313" key="10">
    <source>
        <dbReference type="Proteomes" id="UP000003688"/>
    </source>
</evidence>
<reference evidence="9 10" key="1">
    <citation type="journal article" date="2011" name="J. Bacteriol.">
        <title>Genome sequence of 'Pedosphaera parvula' Ellin514, an aerobic Verrucomicrobial isolate from pasture soil.</title>
        <authorList>
            <person name="Kant R."/>
            <person name="van Passel M.W."/>
            <person name="Sangwan P."/>
            <person name="Palva A."/>
            <person name="Lucas S."/>
            <person name="Copeland A."/>
            <person name="Lapidus A."/>
            <person name="Glavina Del Rio T."/>
            <person name="Dalin E."/>
            <person name="Tice H."/>
            <person name="Bruce D."/>
            <person name="Goodwin L."/>
            <person name="Pitluck S."/>
            <person name="Chertkov O."/>
            <person name="Larimer F.W."/>
            <person name="Land M.L."/>
            <person name="Hauser L."/>
            <person name="Brettin T.S."/>
            <person name="Detter J.C."/>
            <person name="Han S."/>
            <person name="de Vos W.M."/>
            <person name="Janssen P.H."/>
            <person name="Smidt H."/>
        </authorList>
    </citation>
    <scope>NUCLEOTIDE SEQUENCE [LARGE SCALE GENOMIC DNA]</scope>
    <source>
        <strain evidence="9 10">Ellin514</strain>
    </source>
</reference>
<sequence length="688" mass="75251" precursor="true">MSLSKPRIFSLLLSFLAVVTLGAAPAIIPLPVQTQIRPGIFTLCPTQQVAGAFGHAIVKILVDSSSFENGQYLAATLRKSTGYEFAVVTNSSAGPVRASILLTTVNALPALGPEGYELTVAPDAVVVRAPAAAGVFYGVQSLLQLFPPEVLAQRPVAGVQWTAPCVYIQDQPRFAWRGVMLDVSRHFVDKQEVERLLDGLALHKINTFHWHLVDDHGWRIQILSYPLLTSTGAWRNGIDYGQNPSASTAYNLSGQYGGYYTQDDIREVVAYARQRHITVVPEIELPAHSTAGLKSYPQFGTGNSGYNMDNIGYGISMYSLAGPGCWTFFTNVLSEVMGLFPGQYIHCGGDEVTATGDTKWTTYSYDANQMTALSITNGTSSSKLQRYQRWFSTNICSFLRSNGRTMVGWSEFEAAGTITNAVLMDWLGTYTSATASNGQYVVVAPNGINYYEENDSNTLINEPFFQVGNNPSYKTVSDVYNFEPVPANLDPSFAGYILGAQCNLWTEFVPSTLNVQYKMFPRVCAEAEMAWTSKTQKNFTDFTNRLTVDVQRLAQMGLNYNRETNTLIGSWGPSVPTSPTTVNYDITPYVTKAGEIDVSFVYTTGSDGINVYSVTLFENGTQLDINTFTGFTGLVNFTQTGNSLGGVAYYVLHLPAFHPGSTYTIQASIAENGIHASSNGKVFLPNWN</sequence>
<dbReference type="GO" id="GO:0030203">
    <property type="term" value="P:glycosaminoglycan metabolic process"/>
    <property type="evidence" value="ECO:0007669"/>
    <property type="project" value="TreeGrafter"/>
</dbReference>
<comment type="similarity">
    <text evidence="2">Belongs to the glycosyl hydrolase 20 family.</text>
</comment>
<dbReference type="PRINTS" id="PR00738">
    <property type="entry name" value="GLHYDRLASE20"/>
</dbReference>
<dbReference type="SUPFAM" id="SSF55545">
    <property type="entry name" value="beta-N-acetylhexosaminidase-like domain"/>
    <property type="match status" value="1"/>
</dbReference>
<evidence type="ECO:0000256" key="5">
    <source>
        <dbReference type="ARBA" id="ARBA00023295"/>
    </source>
</evidence>
<evidence type="ECO:0000256" key="4">
    <source>
        <dbReference type="ARBA" id="ARBA00022801"/>
    </source>
</evidence>
<dbReference type="InterPro" id="IPR029018">
    <property type="entry name" value="Hex-like_dom2"/>
</dbReference>
<dbReference type="EC" id="3.2.1.52" evidence="3"/>
<evidence type="ECO:0000256" key="2">
    <source>
        <dbReference type="ARBA" id="ARBA00006285"/>
    </source>
</evidence>
<dbReference type="InterPro" id="IPR017853">
    <property type="entry name" value="GH"/>
</dbReference>
<feature type="domain" description="Beta-hexosaminidase bacterial type N-terminal" evidence="8">
    <location>
        <begin position="25"/>
        <end position="171"/>
    </location>
</feature>
<dbReference type="Pfam" id="PF02838">
    <property type="entry name" value="Glyco_hydro_20b"/>
    <property type="match status" value="1"/>
</dbReference>
<dbReference type="GO" id="GO:0004563">
    <property type="term" value="F:beta-N-acetylhexosaminidase activity"/>
    <property type="evidence" value="ECO:0007669"/>
    <property type="project" value="UniProtKB-EC"/>
</dbReference>
<dbReference type="InterPro" id="IPR015882">
    <property type="entry name" value="HEX_bac_N"/>
</dbReference>
<dbReference type="AlphaFoldDB" id="B9XDU6"/>
<proteinExistence type="inferred from homology"/>
<evidence type="ECO:0000256" key="3">
    <source>
        <dbReference type="ARBA" id="ARBA00012663"/>
    </source>
</evidence>
<keyword evidence="4 9" id="KW-0378">Hydrolase</keyword>
<evidence type="ECO:0000256" key="1">
    <source>
        <dbReference type="ARBA" id="ARBA00001231"/>
    </source>
</evidence>
<dbReference type="Pfam" id="PF00728">
    <property type="entry name" value="Glyco_hydro_20"/>
    <property type="match status" value="1"/>
</dbReference>
<feature type="domain" description="Glycoside hydrolase family 20 catalytic" evidence="7">
    <location>
        <begin position="174"/>
        <end position="533"/>
    </location>
</feature>
<dbReference type="Gene3D" id="3.30.379.10">
    <property type="entry name" value="Chitobiase/beta-hexosaminidase domain 2-like"/>
    <property type="match status" value="1"/>
</dbReference>
<evidence type="ECO:0000256" key="6">
    <source>
        <dbReference type="PIRSR" id="PIRSR625705-1"/>
    </source>
</evidence>
<dbReference type="OrthoDB" id="177545at2"/>
<feature type="active site" description="Proton donor" evidence="6">
    <location>
        <position position="351"/>
    </location>
</feature>
<dbReference type="STRING" id="320771.Cflav_PD4500"/>